<evidence type="ECO:0000256" key="2">
    <source>
        <dbReference type="ARBA" id="ARBA00004651"/>
    </source>
</evidence>
<keyword evidence="8" id="KW-0106">Calcium</keyword>
<dbReference type="GO" id="GO:0016787">
    <property type="term" value="F:hydrolase activity"/>
    <property type="evidence" value="ECO:0007669"/>
    <property type="project" value="UniProtKB-KW"/>
</dbReference>
<dbReference type="GO" id="GO:0016042">
    <property type="term" value="P:lipid catabolic process"/>
    <property type="evidence" value="ECO:0007669"/>
    <property type="project" value="UniProtKB-KW"/>
</dbReference>
<dbReference type="InterPro" id="IPR002921">
    <property type="entry name" value="Fungal_lipase-type"/>
</dbReference>
<keyword evidence="3" id="KW-1003">Cell membrane</keyword>
<keyword evidence="11" id="KW-0443">Lipid metabolism</keyword>
<dbReference type="PANTHER" id="PTHR45792:SF8">
    <property type="entry name" value="DIACYLGLYCEROL LIPASE-ALPHA"/>
    <property type="match status" value="1"/>
</dbReference>
<sequence length="834" mass="94453">MVTFTLRVFQICLVSYVIHQIIQFEHKPETFIETGCLNDEDRYWLWYSAIVIGCFLTLFYSVIGALIEVAIFKISGRGTPTETEKRRHLVPICKCYMVPMLFVRTLGFIFLIVSLTVTNRFCKCAYHNSTREGDTEEEFLSACPTNDLRTTAIILIFTMACDVLFPFITLVTVTKQKIRKIYRRIRPRRDRSIEDVQRSWQTTCKRLCECSALMTCYMFGGQKLTAGSYADVAIALADFLDDEGSLDIVTSDIAAALICLVNIQKQKQIDCKHQLLQQGGLFAKDRKLADRLWKQFISSDTSHRGHTRKSGSAASKKETLDMKMVGDVESGGQEDPLNISQGKMKAKDYGDEMGSSISSLSRPTDADLRKILTNKDAMQSISYRLIHEHSHVSFEPTMASVLSPRNSFDCFALGEGSRYCAVALASYSWMMYLWTKKCTGCCELTASSHPRCCRSDENLIGDDICGWKKATVLKTLQIDESNLLYANFCNDVGVNPYFIVKDDEWKTIVLTIRGTLSFEDMISDVTLTPKPLDEIGEKYGFDGRGEFCHSGFLAGACWIYDDLKRHRILDEALEAHSDFGLRIIGHSLGAGVAAMLGRMLRQQYPNLYCLCFSPPGCVFSERTAKESKDYVCSYVLHNDIVPRLSYESLVNFRNDLIEMIARIKCPKHKVFDANFRPWNEKAVLSLPETLLYSKADIPATKFYNEFERFKLRQSERQQERGGQQSKMSAPGKIMHMVRTSARLDNVPCSCMLSCMKCIVCCGFSPVTKKYKVRWIDSKDLSEIYISPTMMADHFPYNIAHALDIAAESYGAADRATTMYRDGDGCNLEGAKMVR</sequence>
<keyword evidence="5 15" id="KW-0812">Transmembrane</keyword>
<evidence type="ECO:0000256" key="5">
    <source>
        <dbReference type="ARBA" id="ARBA00022692"/>
    </source>
</evidence>
<dbReference type="PANTHER" id="PTHR45792">
    <property type="entry name" value="DIACYLGLYCEROL LIPASE HOMOLOG-RELATED"/>
    <property type="match status" value="1"/>
</dbReference>
<feature type="transmembrane region" description="Helical" evidence="15">
    <location>
        <begin position="152"/>
        <end position="174"/>
    </location>
</feature>
<reference evidence="17 18" key="1">
    <citation type="submission" date="2024-10" db="EMBL/GenBank/DDBJ databases">
        <title>Updated reference genomes for cyclostephanoid diatoms.</title>
        <authorList>
            <person name="Roberts W.R."/>
            <person name="Alverson A.J."/>
        </authorList>
    </citation>
    <scope>NUCLEOTIDE SEQUENCE [LARGE SCALE GENOMIC DNA]</scope>
    <source>
        <strain evidence="17 18">AJA232-27</strain>
    </source>
</reference>
<dbReference type="SUPFAM" id="SSF53474">
    <property type="entry name" value="alpha/beta-Hydrolases"/>
    <property type="match status" value="1"/>
</dbReference>
<evidence type="ECO:0000256" key="9">
    <source>
        <dbReference type="ARBA" id="ARBA00022963"/>
    </source>
</evidence>
<evidence type="ECO:0000256" key="1">
    <source>
        <dbReference type="ARBA" id="ARBA00001913"/>
    </source>
</evidence>
<evidence type="ECO:0000256" key="7">
    <source>
        <dbReference type="ARBA" id="ARBA00022801"/>
    </source>
</evidence>
<dbReference type="GO" id="GO:0046872">
    <property type="term" value="F:metal ion binding"/>
    <property type="evidence" value="ECO:0007669"/>
    <property type="project" value="UniProtKB-KW"/>
</dbReference>
<organism evidence="17 18">
    <name type="scientific">Discostella pseudostelligera</name>
    <dbReference type="NCBI Taxonomy" id="259834"/>
    <lineage>
        <taxon>Eukaryota</taxon>
        <taxon>Sar</taxon>
        <taxon>Stramenopiles</taxon>
        <taxon>Ochrophyta</taxon>
        <taxon>Bacillariophyta</taxon>
        <taxon>Coscinodiscophyceae</taxon>
        <taxon>Thalassiosirophycidae</taxon>
        <taxon>Stephanodiscales</taxon>
        <taxon>Stephanodiscaceae</taxon>
        <taxon>Discostella</taxon>
    </lineage>
</organism>
<feature type="domain" description="Fungal lipase-type" evidence="16">
    <location>
        <begin position="509"/>
        <end position="646"/>
    </location>
</feature>
<evidence type="ECO:0000256" key="14">
    <source>
        <dbReference type="ARBA" id="ARBA00026104"/>
    </source>
</evidence>
<keyword evidence="7" id="KW-0378">Hydrolase</keyword>
<evidence type="ECO:0000313" key="18">
    <source>
        <dbReference type="Proteomes" id="UP001530293"/>
    </source>
</evidence>
<dbReference type="InterPro" id="IPR029058">
    <property type="entry name" value="AB_hydrolase_fold"/>
</dbReference>
<feature type="transmembrane region" description="Helical" evidence="15">
    <location>
        <begin position="44"/>
        <end position="72"/>
    </location>
</feature>
<comment type="caution">
    <text evidence="17">The sequence shown here is derived from an EMBL/GenBank/DDBJ whole genome shotgun (WGS) entry which is preliminary data.</text>
</comment>
<keyword evidence="18" id="KW-1185">Reference proteome</keyword>
<protein>
    <recommendedName>
        <fullName evidence="14">sn-1-specific diacylglycerol lipase</fullName>
        <ecNumber evidence="14">3.1.1.116</ecNumber>
    </recommendedName>
</protein>
<evidence type="ECO:0000256" key="6">
    <source>
        <dbReference type="ARBA" id="ARBA00022723"/>
    </source>
</evidence>
<dbReference type="AlphaFoldDB" id="A0ABD3M477"/>
<dbReference type="Pfam" id="PF01764">
    <property type="entry name" value="Lipase_3"/>
    <property type="match status" value="1"/>
</dbReference>
<gene>
    <name evidence="17" type="ORF">ACHAWU_004443</name>
</gene>
<dbReference type="Proteomes" id="UP001530293">
    <property type="component" value="Unassembled WGS sequence"/>
</dbReference>
<comment type="subcellular location">
    <subcellularLocation>
        <location evidence="2">Cell membrane</location>
        <topology evidence="2">Multi-pass membrane protein</topology>
    </subcellularLocation>
</comment>
<proteinExistence type="predicted"/>
<dbReference type="Gene3D" id="3.40.50.1820">
    <property type="entry name" value="alpha/beta hydrolase"/>
    <property type="match status" value="1"/>
</dbReference>
<keyword evidence="10 15" id="KW-1133">Transmembrane helix</keyword>
<evidence type="ECO:0000256" key="15">
    <source>
        <dbReference type="SAM" id="Phobius"/>
    </source>
</evidence>
<evidence type="ECO:0000313" key="17">
    <source>
        <dbReference type="EMBL" id="KAL3757658.1"/>
    </source>
</evidence>
<evidence type="ECO:0000256" key="3">
    <source>
        <dbReference type="ARBA" id="ARBA00022475"/>
    </source>
</evidence>
<comment type="cofactor">
    <cofactor evidence="1">
        <name>Ca(2+)</name>
        <dbReference type="ChEBI" id="CHEBI:29108"/>
    </cofactor>
</comment>
<keyword evidence="12 15" id="KW-0472">Membrane</keyword>
<evidence type="ECO:0000256" key="10">
    <source>
        <dbReference type="ARBA" id="ARBA00022989"/>
    </source>
</evidence>
<keyword evidence="4" id="KW-0597">Phosphoprotein</keyword>
<keyword evidence="6" id="KW-0479">Metal-binding</keyword>
<feature type="transmembrane region" description="Helical" evidence="15">
    <location>
        <begin position="93"/>
        <end position="113"/>
    </location>
</feature>
<name>A0ABD3M477_9STRA</name>
<dbReference type="EMBL" id="JALLBG020000255">
    <property type="protein sequence ID" value="KAL3757658.1"/>
    <property type="molecule type" value="Genomic_DNA"/>
</dbReference>
<dbReference type="InterPro" id="IPR052214">
    <property type="entry name" value="DAG_Lipase-Related"/>
</dbReference>
<keyword evidence="9" id="KW-0442">Lipid degradation</keyword>
<evidence type="ECO:0000256" key="13">
    <source>
        <dbReference type="ARBA" id="ARBA00024531"/>
    </source>
</evidence>
<evidence type="ECO:0000259" key="16">
    <source>
        <dbReference type="Pfam" id="PF01764"/>
    </source>
</evidence>
<dbReference type="GO" id="GO:0005886">
    <property type="term" value="C:plasma membrane"/>
    <property type="evidence" value="ECO:0007669"/>
    <property type="project" value="UniProtKB-SubCell"/>
</dbReference>
<evidence type="ECO:0000256" key="12">
    <source>
        <dbReference type="ARBA" id="ARBA00023136"/>
    </source>
</evidence>
<evidence type="ECO:0000256" key="11">
    <source>
        <dbReference type="ARBA" id="ARBA00023098"/>
    </source>
</evidence>
<dbReference type="CDD" id="cd00519">
    <property type="entry name" value="Lipase_3"/>
    <property type="match status" value="1"/>
</dbReference>
<evidence type="ECO:0000256" key="4">
    <source>
        <dbReference type="ARBA" id="ARBA00022553"/>
    </source>
</evidence>
<dbReference type="EC" id="3.1.1.116" evidence="14"/>
<comment type="catalytic activity">
    <reaction evidence="13">
        <text>a 1,2-diacyl-sn-glycerol + H2O = a 2-acylglycerol + a fatty acid + H(+)</text>
        <dbReference type="Rhea" id="RHEA:33275"/>
        <dbReference type="ChEBI" id="CHEBI:15377"/>
        <dbReference type="ChEBI" id="CHEBI:15378"/>
        <dbReference type="ChEBI" id="CHEBI:17389"/>
        <dbReference type="ChEBI" id="CHEBI:17815"/>
        <dbReference type="ChEBI" id="CHEBI:28868"/>
        <dbReference type="EC" id="3.1.1.116"/>
    </reaction>
    <physiologicalReaction direction="left-to-right" evidence="13">
        <dbReference type="Rhea" id="RHEA:33276"/>
    </physiologicalReaction>
</comment>
<evidence type="ECO:0000256" key="8">
    <source>
        <dbReference type="ARBA" id="ARBA00022837"/>
    </source>
</evidence>
<accession>A0ABD3M477</accession>